<sequence>MPLGLIERKNEKKNGRFEKKAEGARTLKWCARVTLLRLSGEFYPDLIYELYANMLHKMDKDLETIISTVKGVRIILTRKRLTSILGSKKKRASIDHREVMLARLRSRFMPGQDSSKGGGADFDPQ</sequence>
<keyword evidence="2" id="KW-1185">Reference proteome</keyword>
<evidence type="ECO:0000313" key="1">
    <source>
        <dbReference type="EMBL" id="KAI5676993.1"/>
    </source>
</evidence>
<protein>
    <submittedName>
        <fullName evidence="1">Uncharacterized protein</fullName>
    </submittedName>
</protein>
<comment type="caution">
    <text evidence="1">The sequence shown here is derived from an EMBL/GenBank/DDBJ whole genome shotgun (WGS) entry which is preliminary data.</text>
</comment>
<proteinExistence type="predicted"/>
<accession>A0ACC0BWT2</accession>
<dbReference type="Proteomes" id="UP001060085">
    <property type="component" value="Linkage Group LG02"/>
</dbReference>
<dbReference type="EMBL" id="CM044702">
    <property type="protein sequence ID" value="KAI5676993.1"/>
    <property type="molecule type" value="Genomic_DNA"/>
</dbReference>
<gene>
    <name evidence="1" type="ORF">M9H77_07943</name>
</gene>
<organism evidence="1 2">
    <name type="scientific">Catharanthus roseus</name>
    <name type="common">Madagascar periwinkle</name>
    <name type="synonym">Vinca rosea</name>
    <dbReference type="NCBI Taxonomy" id="4058"/>
    <lineage>
        <taxon>Eukaryota</taxon>
        <taxon>Viridiplantae</taxon>
        <taxon>Streptophyta</taxon>
        <taxon>Embryophyta</taxon>
        <taxon>Tracheophyta</taxon>
        <taxon>Spermatophyta</taxon>
        <taxon>Magnoliopsida</taxon>
        <taxon>eudicotyledons</taxon>
        <taxon>Gunneridae</taxon>
        <taxon>Pentapetalae</taxon>
        <taxon>asterids</taxon>
        <taxon>lamiids</taxon>
        <taxon>Gentianales</taxon>
        <taxon>Apocynaceae</taxon>
        <taxon>Rauvolfioideae</taxon>
        <taxon>Vinceae</taxon>
        <taxon>Catharanthinae</taxon>
        <taxon>Catharanthus</taxon>
    </lineage>
</organism>
<name>A0ACC0BWT2_CATRO</name>
<evidence type="ECO:0000313" key="2">
    <source>
        <dbReference type="Proteomes" id="UP001060085"/>
    </source>
</evidence>
<reference evidence="2" key="1">
    <citation type="journal article" date="2023" name="Nat. Plants">
        <title>Single-cell RNA sequencing provides a high-resolution roadmap for understanding the multicellular compartmentation of specialized metabolism.</title>
        <authorList>
            <person name="Sun S."/>
            <person name="Shen X."/>
            <person name="Li Y."/>
            <person name="Li Y."/>
            <person name="Wang S."/>
            <person name="Li R."/>
            <person name="Zhang H."/>
            <person name="Shen G."/>
            <person name="Guo B."/>
            <person name="Wei J."/>
            <person name="Xu J."/>
            <person name="St-Pierre B."/>
            <person name="Chen S."/>
            <person name="Sun C."/>
        </authorList>
    </citation>
    <scope>NUCLEOTIDE SEQUENCE [LARGE SCALE GENOMIC DNA]</scope>
</reference>